<dbReference type="Gene3D" id="1.10.730.10">
    <property type="entry name" value="Isoleucyl-tRNA Synthetase, Domain 1"/>
    <property type="match status" value="1"/>
</dbReference>
<evidence type="ECO:0000256" key="8">
    <source>
        <dbReference type="ARBA" id="ARBA00022741"/>
    </source>
</evidence>
<dbReference type="InterPro" id="IPR014729">
    <property type="entry name" value="Rossmann-like_a/b/a_fold"/>
</dbReference>
<comment type="catalytic activity">
    <reaction evidence="14 15">
        <text>tRNA(Ile) + L-isoleucine + ATP = L-isoleucyl-tRNA(Ile) + AMP + diphosphate</text>
        <dbReference type="Rhea" id="RHEA:11060"/>
        <dbReference type="Rhea" id="RHEA-COMP:9666"/>
        <dbReference type="Rhea" id="RHEA-COMP:9695"/>
        <dbReference type="ChEBI" id="CHEBI:30616"/>
        <dbReference type="ChEBI" id="CHEBI:33019"/>
        <dbReference type="ChEBI" id="CHEBI:58045"/>
        <dbReference type="ChEBI" id="CHEBI:78442"/>
        <dbReference type="ChEBI" id="CHEBI:78528"/>
        <dbReference type="ChEBI" id="CHEBI:456215"/>
        <dbReference type="EC" id="6.1.1.5"/>
    </reaction>
</comment>
<name>F8AXM5_9ACTN</name>
<feature type="short sequence motif" description="'HIGH' region" evidence="15">
    <location>
        <begin position="85"/>
        <end position="95"/>
    </location>
</feature>
<feature type="short sequence motif" description="'KMSKS' region" evidence="15">
    <location>
        <begin position="662"/>
        <end position="666"/>
    </location>
</feature>
<keyword evidence="11 15" id="KW-0648">Protein biosynthesis</keyword>
<keyword evidence="6 15" id="KW-0436">Ligase</keyword>
<evidence type="ECO:0000256" key="6">
    <source>
        <dbReference type="ARBA" id="ARBA00022598"/>
    </source>
</evidence>
<comment type="similarity">
    <text evidence="3 15">Belongs to the class-I aminoacyl-tRNA synthetase family. IleS type 2 subfamily.</text>
</comment>
<dbReference type="SUPFAM" id="SSF47323">
    <property type="entry name" value="Anticodon-binding domain of a subclass of class I aminoacyl-tRNA synthetases"/>
    <property type="match status" value="1"/>
</dbReference>
<dbReference type="PANTHER" id="PTHR42780:SF1">
    <property type="entry name" value="ISOLEUCINE--TRNA LIGASE, CYTOPLASMIC"/>
    <property type="match status" value="1"/>
</dbReference>
<evidence type="ECO:0000256" key="15">
    <source>
        <dbReference type="HAMAP-Rule" id="MF_02003"/>
    </source>
</evidence>
<dbReference type="Gene3D" id="3.90.740.10">
    <property type="entry name" value="Valyl/Leucyl/Isoleucyl-tRNA synthetase, editing domain"/>
    <property type="match status" value="1"/>
</dbReference>
<keyword evidence="12 15" id="KW-0030">Aminoacyl-tRNA synthetase</keyword>
<feature type="domain" description="Aminoacyl-tRNA synthetase class Ia" evidence="17">
    <location>
        <begin position="55"/>
        <end position="691"/>
    </location>
</feature>
<dbReference type="KEGG" id="fsy:FsymDg_3066"/>
<dbReference type="STRING" id="656024.FsymDg_3066"/>
<feature type="binding site" evidence="15">
    <location>
        <position position="665"/>
    </location>
    <ligand>
        <name>ATP</name>
        <dbReference type="ChEBI" id="CHEBI:30616"/>
    </ligand>
</feature>
<dbReference type="InterPro" id="IPR009008">
    <property type="entry name" value="Val/Leu/Ile-tRNA-synth_edit"/>
</dbReference>
<dbReference type="GO" id="GO:0005737">
    <property type="term" value="C:cytoplasm"/>
    <property type="evidence" value="ECO:0007669"/>
    <property type="project" value="UniProtKB-SubCell"/>
</dbReference>
<keyword evidence="10 15" id="KW-0067">ATP-binding</keyword>
<evidence type="ECO:0000256" key="11">
    <source>
        <dbReference type="ARBA" id="ARBA00022917"/>
    </source>
</evidence>
<evidence type="ECO:0000259" key="18">
    <source>
        <dbReference type="Pfam" id="PF08264"/>
    </source>
</evidence>
<dbReference type="GO" id="GO:0002161">
    <property type="term" value="F:aminoacyl-tRNA deacylase activity"/>
    <property type="evidence" value="ECO:0007669"/>
    <property type="project" value="InterPro"/>
</dbReference>
<dbReference type="AlphaFoldDB" id="F8AXM5"/>
<feature type="region of interest" description="Disordered" evidence="16">
    <location>
        <begin position="1078"/>
        <end position="1100"/>
    </location>
</feature>
<dbReference type="eggNOG" id="COG0060">
    <property type="taxonomic scope" value="Bacteria"/>
</dbReference>
<protein>
    <recommendedName>
        <fullName evidence="15">Isoleucine--tRNA ligase</fullName>
        <ecNumber evidence="15">6.1.1.5</ecNumber>
    </recommendedName>
    <alternativeName>
        <fullName evidence="15">Isoleucyl-tRNA synthetase</fullName>
        <shortName evidence="15">IleRS</shortName>
    </alternativeName>
</protein>
<comment type="subcellular location">
    <subcellularLocation>
        <location evidence="2 15">Cytoplasm</location>
    </subcellularLocation>
</comment>
<evidence type="ECO:0000256" key="12">
    <source>
        <dbReference type="ARBA" id="ARBA00023146"/>
    </source>
</evidence>
<dbReference type="RefSeq" id="WP_013874278.1">
    <property type="nucleotide sequence ID" value="NC_015656.1"/>
</dbReference>
<evidence type="ECO:0000256" key="13">
    <source>
        <dbReference type="ARBA" id="ARBA00025217"/>
    </source>
</evidence>
<dbReference type="HOGENOM" id="CLU_001493_1_1_11"/>
<dbReference type="NCBIfam" id="TIGR00392">
    <property type="entry name" value="ileS"/>
    <property type="match status" value="1"/>
</dbReference>
<evidence type="ECO:0000256" key="14">
    <source>
        <dbReference type="ARBA" id="ARBA00048359"/>
    </source>
</evidence>
<dbReference type="GO" id="GO:0008270">
    <property type="term" value="F:zinc ion binding"/>
    <property type="evidence" value="ECO:0007669"/>
    <property type="project" value="UniProtKB-UniRule"/>
</dbReference>
<dbReference type="GO" id="GO:0004822">
    <property type="term" value="F:isoleucine-tRNA ligase activity"/>
    <property type="evidence" value="ECO:0007669"/>
    <property type="project" value="UniProtKB-UniRule"/>
</dbReference>
<dbReference type="EMBL" id="CP002801">
    <property type="protein sequence ID" value="AEH10378.1"/>
    <property type="molecule type" value="Genomic_DNA"/>
</dbReference>
<gene>
    <name evidence="15" type="primary">ileS</name>
    <name evidence="19" type="ordered locus">FsymDg_3066</name>
</gene>
<evidence type="ECO:0000256" key="4">
    <source>
        <dbReference type="ARBA" id="ARBA00011245"/>
    </source>
</evidence>
<keyword evidence="9 15" id="KW-0862">Zinc</keyword>
<evidence type="ECO:0000256" key="9">
    <source>
        <dbReference type="ARBA" id="ARBA00022833"/>
    </source>
</evidence>
<dbReference type="GO" id="GO:0005524">
    <property type="term" value="F:ATP binding"/>
    <property type="evidence" value="ECO:0007669"/>
    <property type="project" value="UniProtKB-UniRule"/>
</dbReference>
<evidence type="ECO:0000256" key="3">
    <source>
        <dbReference type="ARBA" id="ARBA00007078"/>
    </source>
</evidence>
<dbReference type="PANTHER" id="PTHR42780">
    <property type="entry name" value="SOLEUCYL-TRNA SYNTHETASE"/>
    <property type="match status" value="1"/>
</dbReference>
<reference evidence="19 20" key="1">
    <citation type="submission" date="2011-05" db="EMBL/GenBank/DDBJ databases">
        <title>Complete sequence of chromosome of Frankia symbiont of Datisca glomerata.</title>
        <authorList>
            <consortium name="US DOE Joint Genome Institute"/>
            <person name="Lucas S."/>
            <person name="Han J."/>
            <person name="Lapidus A."/>
            <person name="Cheng J.-F."/>
            <person name="Goodwin L."/>
            <person name="Pitluck S."/>
            <person name="Peters L."/>
            <person name="Mikhailova N."/>
            <person name="Chertkov O."/>
            <person name="Teshima H."/>
            <person name="Han C."/>
            <person name="Tapia R."/>
            <person name="Land M."/>
            <person name="Hauser L."/>
            <person name="Kyrpides N."/>
            <person name="Ivanova N."/>
            <person name="Pagani I."/>
            <person name="Berry A."/>
            <person name="Pawlowski K."/>
            <person name="Persson T."/>
            <person name="Vanden Heuvel B."/>
            <person name="Benson D."/>
            <person name="Woyke T."/>
        </authorList>
    </citation>
    <scope>NUCLEOTIDE SEQUENCE [LARGE SCALE GENOMIC DNA]</scope>
    <source>
        <strain evidence="20">4085684</strain>
    </source>
</reference>
<evidence type="ECO:0000256" key="1">
    <source>
        <dbReference type="ARBA" id="ARBA00001947"/>
    </source>
</evidence>
<dbReference type="InterPro" id="IPR002300">
    <property type="entry name" value="aa-tRNA-synth_Ia"/>
</dbReference>
<proteinExistence type="inferred from homology"/>
<comment type="subunit">
    <text evidence="4 15">Monomer.</text>
</comment>
<feature type="compositionally biased region" description="Low complexity" evidence="16">
    <location>
        <begin position="22"/>
        <end position="36"/>
    </location>
</feature>
<dbReference type="InterPro" id="IPR033709">
    <property type="entry name" value="Anticodon_Ile_ABEc"/>
</dbReference>
<organism evidence="19 20">
    <name type="scientific">Candidatus Protofrankia datiscae</name>
    <dbReference type="NCBI Taxonomy" id="2716812"/>
    <lineage>
        <taxon>Bacteria</taxon>
        <taxon>Bacillati</taxon>
        <taxon>Actinomycetota</taxon>
        <taxon>Actinomycetes</taxon>
        <taxon>Frankiales</taxon>
        <taxon>Frankiaceae</taxon>
        <taxon>Protofrankia</taxon>
    </lineage>
</organism>
<evidence type="ECO:0000256" key="7">
    <source>
        <dbReference type="ARBA" id="ARBA00022723"/>
    </source>
</evidence>
<dbReference type="InterPro" id="IPR002301">
    <property type="entry name" value="Ile-tRNA-ligase"/>
</dbReference>
<comment type="cofactor">
    <cofactor evidence="1 15">
        <name>Zn(2+)</name>
        <dbReference type="ChEBI" id="CHEBI:29105"/>
    </cofactor>
</comment>
<feature type="compositionally biased region" description="Polar residues" evidence="16">
    <location>
        <begin position="1"/>
        <end position="21"/>
    </location>
</feature>
<dbReference type="Pfam" id="PF19302">
    <property type="entry name" value="DUF5915"/>
    <property type="match status" value="1"/>
</dbReference>
<dbReference type="CDD" id="cd07961">
    <property type="entry name" value="Anticodon_Ia_Ile_ABEc"/>
    <property type="match status" value="1"/>
</dbReference>
<dbReference type="SUPFAM" id="SSF52374">
    <property type="entry name" value="Nucleotidylyl transferase"/>
    <property type="match status" value="1"/>
</dbReference>
<evidence type="ECO:0000256" key="10">
    <source>
        <dbReference type="ARBA" id="ARBA00022840"/>
    </source>
</evidence>
<dbReference type="HAMAP" id="MF_02003">
    <property type="entry name" value="Ile_tRNA_synth_type2"/>
    <property type="match status" value="1"/>
</dbReference>
<feature type="region of interest" description="Disordered" evidence="16">
    <location>
        <begin position="1"/>
        <end position="41"/>
    </location>
</feature>
<keyword evidence="8 15" id="KW-0547">Nucleotide-binding</keyword>
<dbReference type="GO" id="GO:0000049">
    <property type="term" value="F:tRNA binding"/>
    <property type="evidence" value="ECO:0007669"/>
    <property type="project" value="InterPro"/>
</dbReference>
<sequence length="1120" mass="122758">MPTRPTEPNQPTEHTPSTQLTGHAPAARPAGHAQPAPVFPPLSTQVDLPALERDMLQRWKDLKVFERSLDATANGPQWVFYEGPPTANGRPGTHHVEARVFKDLFPRFRTMRGFHVPRRAGWDCHGLPVELAVEKELGFTSKSDIEDFGIAEFNARCRESVLRHVADFSRMTERMAYWCDLDNAYRTMDTPYIESVWWSLRQIFDRGLLVEDHRVTPYCPRDETPLSDHEVSQGYEDVVDPSVYVRFPVTSGPLAEAGVSLLVWTTTPWTLVSNTAVAVHPDVTYVVARTSAGGREGELVLVAEPLLAAAVGPDAEIVQTVRGAQLAGVTYDRPFELLPAADFAAPATATGHTAGRAAGQAAVTAAAAHSVVLADYVTTTDGTGLVHQAPAFGAEDLAVARAHGLPVVNPVGRDGRFVAGVPLVGGLFFKDADAPLVDDLRARGVLWRAEGYAHSYPHCWRCHTPLIYYPLPSWYIRTTAIADRLLAENERTDWHPPRIKHGRYGEWLRGNVDWALSRNRYWGTPLPIWRCTADPAHLTCVGSLLELSSLAGRDLSGLDPHRPFVDEVTIACPDCSAVARRVPDVIDVWYDSGAMPFAQWGAPHRNREEFAAQYPAQYICEAIDQTRGWFYTLMAIGTLVFDRSSYETVLCLGLLLDSEGRKMSKHLGNVLDPFELFERHGADAVRWLMLAAGSPWSDRRVGHEALEDIVRKVLLTYWNTASFFVLYANAAGWAPGRTPTAEPPARPVLDRWALSELHATIIEVTEALDGFDALRAGRRLTRFIDELSNWYVRRSRRRFWEADPDALETLYTCLDGLTRLLAPFIPFLTDTLWSKLAAGVRADAPDSVHLADWPTPRPDLVDAGLATRMDLVRRVVELGRAARAGSGVRTRQPLARAVVAAPEFAGLSADLRAQIAEELNVATVEAAAADVVDVTVKPNFRTLGRRFGKRTPVIAAAVSAAGRPVDGRLTVEVGGERIELAGDDLIISETPRQGWAVTSESGLSVALDLEITPELRRAGVARDVVRVLQEARKAAGLDITDRVDVRWTADTPQTAQALREHASTVAAEVLAVTFAEGAGPTGQHAGQNTEQGTDEAGQHAPDLGLTFWLRPARGTAGTAG</sequence>
<keyword evidence="20" id="KW-1185">Reference proteome</keyword>
<dbReference type="InterPro" id="IPR023586">
    <property type="entry name" value="Ile-tRNA-ligase_type2"/>
</dbReference>
<comment type="function">
    <text evidence="13 15">Catalyzes the attachment of isoleucine to tRNA(Ile). As IleRS can inadvertently accommodate and process structurally similar amino acids such as valine, to avoid such errors it has two additional distinct tRNA(Ile)-dependent editing activities. One activity is designated as 'pretransfer' editing and involves the hydrolysis of activated Val-AMP. The other activity is designated 'posttransfer' editing and involves deacylation of mischarged Val-tRNA(Ile).</text>
</comment>
<comment type="domain">
    <text evidence="15">IleRS has two distinct active sites: one for aminoacylation and one for editing. The misactivated valine is translocated from the active site to the editing site, which sterically excludes the correctly activated isoleucine. The single editing site contains two valyl binding pockets, one specific for each substrate (Val-AMP or Val-tRNA(Ile)).</text>
</comment>
<evidence type="ECO:0000256" key="16">
    <source>
        <dbReference type="SAM" id="MobiDB-lite"/>
    </source>
</evidence>
<dbReference type="FunFam" id="3.40.50.620:FF:000063">
    <property type="entry name" value="Isoleucine--tRNA ligase"/>
    <property type="match status" value="1"/>
</dbReference>
<dbReference type="Proteomes" id="UP000001549">
    <property type="component" value="Chromosome"/>
</dbReference>
<evidence type="ECO:0000256" key="2">
    <source>
        <dbReference type="ARBA" id="ARBA00004496"/>
    </source>
</evidence>
<keyword evidence="5 15" id="KW-0963">Cytoplasm</keyword>
<dbReference type="Pfam" id="PF08264">
    <property type="entry name" value="Anticodon_1"/>
    <property type="match status" value="1"/>
</dbReference>
<feature type="domain" description="Methionyl/Valyl/Leucyl/Isoleucyl-tRNA synthetase anticodon-binding" evidence="18">
    <location>
        <begin position="750"/>
        <end position="894"/>
    </location>
</feature>
<dbReference type="SUPFAM" id="SSF50677">
    <property type="entry name" value="ValRS/IleRS/LeuRS editing domain"/>
    <property type="match status" value="1"/>
</dbReference>
<dbReference type="GO" id="GO:0006428">
    <property type="term" value="P:isoleucyl-tRNA aminoacylation"/>
    <property type="evidence" value="ECO:0007669"/>
    <property type="project" value="UniProtKB-UniRule"/>
</dbReference>
<dbReference type="FunFam" id="3.40.50.620:FF:000075">
    <property type="entry name" value="Isoleucine--tRNA ligase"/>
    <property type="match status" value="1"/>
</dbReference>
<dbReference type="PRINTS" id="PR00984">
    <property type="entry name" value="TRNASYNTHILE"/>
</dbReference>
<evidence type="ECO:0000256" key="5">
    <source>
        <dbReference type="ARBA" id="ARBA00022490"/>
    </source>
</evidence>
<dbReference type="InterPro" id="IPR013155">
    <property type="entry name" value="M/V/L/I-tRNA-synth_anticd-bd"/>
</dbReference>
<dbReference type="EC" id="6.1.1.5" evidence="15"/>
<evidence type="ECO:0000313" key="20">
    <source>
        <dbReference type="Proteomes" id="UP000001549"/>
    </source>
</evidence>
<evidence type="ECO:0000313" key="19">
    <source>
        <dbReference type="EMBL" id="AEH10378.1"/>
    </source>
</evidence>
<dbReference type="Gene3D" id="3.40.50.620">
    <property type="entry name" value="HUPs"/>
    <property type="match status" value="2"/>
</dbReference>
<dbReference type="Pfam" id="PF00133">
    <property type="entry name" value="tRNA-synt_1"/>
    <property type="match status" value="1"/>
</dbReference>
<dbReference type="InterPro" id="IPR009080">
    <property type="entry name" value="tRNAsynth_Ia_anticodon-bd"/>
</dbReference>
<evidence type="ECO:0000259" key="17">
    <source>
        <dbReference type="Pfam" id="PF00133"/>
    </source>
</evidence>
<keyword evidence="7 15" id="KW-0479">Metal-binding</keyword>
<accession>F8AXM5</accession>